<dbReference type="GO" id="GO:0004852">
    <property type="term" value="F:uroporphyrinogen-III synthase activity"/>
    <property type="evidence" value="ECO:0007669"/>
    <property type="project" value="InterPro"/>
</dbReference>
<gene>
    <name evidence="2" type="ORF">LGQ90_11190</name>
</gene>
<evidence type="ECO:0000313" key="2">
    <source>
        <dbReference type="EMBL" id="MCB7481827.1"/>
    </source>
</evidence>
<dbReference type="EMBL" id="JAJBZG010000005">
    <property type="protein sequence ID" value="MCB7481827.1"/>
    <property type="molecule type" value="Genomic_DNA"/>
</dbReference>
<proteinExistence type="predicted"/>
<keyword evidence="3" id="KW-1185">Reference proteome</keyword>
<dbReference type="SUPFAM" id="SSF69618">
    <property type="entry name" value="HemD-like"/>
    <property type="match status" value="1"/>
</dbReference>
<accession>A0A9X1LKE8</accession>
<dbReference type="Gene3D" id="3.40.50.10090">
    <property type="match status" value="2"/>
</dbReference>
<dbReference type="RefSeq" id="WP_229341125.1">
    <property type="nucleotide sequence ID" value="NZ_JAJBZG010000005.1"/>
</dbReference>
<dbReference type="AlphaFoldDB" id="A0A9X1LKE8"/>
<dbReference type="InterPro" id="IPR036108">
    <property type="entry name" value="4pyrrol_syn_uPrphyn_synt_sf"/>
</dbReference>
<sequence length="216" mass="24401">MATVLSTKKLALNQKELLLNSGIGLVEYDAISIKFIDFSLVDHSIQNVIFTSKNAIKAILSKNIKVENCFCVGEKTSALALEKGFNVLEKFDKAKELALKIIKEYYQKEFHFFSGNIRREELPELLKNNNIKYTETTVYETELNLKKFESEFDGILFFSPSGVESFTNQNQLKTTVFCIGETTASEAKKHTEKIIVATKPTIENVIAKVVSTLKNK</sequence>
<reference evidence="2" key="1">
    <citation type="submission" date="2021-10" db="EMBL/GenBank/DDBJ databases">
        <title>Gramella sp. ASW11-100T, isolated from marine sediment.</title>
        <authorList>
            <person name="Xia C."/>
        </authorList>
    </citation>
    <scope>NUCLEOTIDE SEQUENCE</scope>
    <source>
        <strain evidence="2">ASW11-100</strain>
    </source>
</reference>
<name>A0A9X1LKE8_9FLAO</name>
<dbReference type="InterPro" id="IPR003754">
    <property type="entry name" value="4pyrrol_synth_uPrphyn_synth"/>
</dbReference>
<dbReference type="GO" id="GO:0006780">
    <property type="term" value="P:uroporphyrinogen III biosynthetic process"/>
    <property type="evidence" value="ECO:0007669"/>
    <property type="project" value="InterPro"/>
</dbReference>
<evidence type="ECO:0000313" key="3">
    <source>
        <dbReference type="Proteomes" id="UP001139414"/>
    </source>
</evidence>
<dbReference type="PANTHER" id="PTHR12390">
    <property type="entry name" value="UROPORPHYRINOGEN III SYNTHASE"/>
    <property type="match status" value="1"/>
</dbReference>
<dbReference type="Proteomes" id="UP001139414">
    <property type="component" value="Unassembled WGS sequence"/>
</dbReference>
<organism evidence="2 3">
    <name type="scientific">Christiangramia sediminis</name>
    <dbReference type="NCBI Taxonomy" id="2881336"/>
    <lineage>
        <taxon>Bacteria</taxon>
        <taxon>Pseudomonadati</taxon>
        <taxon>Bacteroidota</taxon>
        <taxon>Flavobacteriia</taxon>
        <taxon>Flavobacteriales</taxon>
        <taxon>Flavobacteriaceae</taxon>
        <taxon>Christiangramia</taxon>
    </lineage>
</organism>
<comment type="caution">
    <text evidence="2">The sequence shown here is derived from an EMBL/GenBank/DDBJ whole genome shotgun (WGS) entry which is preliminary data.</text>
</comment>
<dbReference type="Pfam" id="PF02602">
    <property type="entry name" value="HEM4"/>
    <property type="match status" value="1"/>
</dbReference>
<dbReference type="PANTHER" id="PTHR12390:SF0">
    <property type="entry name" value="UROPORPHYRINOGEN-III SYNTHASE"/>
    <property type="match status" value="1"/>
</dbReference>
<evidence type="ECO:0000259" key="1">
    <source>
        <dbReference type="Pfam" id="PF02602"/>
    </source>
</evidence>
<dbReference type="CDD" id="cd06578">
    <property type="entry name" value="HemD"/>
    <property type="match status" value="1"/>
</dbReference>
<protein>
    <submittedName>
        <fullName evidence="2">Uroporphyrinogen-III synthase</fullName>
    </submittedName>
</protein>
<feature type="domain" description="Tetrapyrrole biosynthesis uroporphyrinogen III synthase" evidence="1">
    <location>
        <begin position="18"/>
        <end position="206"/>
    </location>
</feature>
<dbReference type="InterPro" id="IPR039793">
    <property type="entry name" value="UROS/Hem4"/>
</dbReference>
<dbReference type="GO" id="GO:0005829">
    <property type="term" value="C:cytosol"/>
    <property type="evidence" value="ECO:0007669"/>
    <property type="project" value="TreeGrafter"/>
</dbReference>